<dbReference type="EMBL" id="QZAB01000521">
    <property type="protein sequence ID" value="RQD81269.1"/>
    <property type="molecule type" value="Genomic_DNA"/>
</dbReference>
<accession>A0A424YQS3</accession>
<protein>
    <submittedName>
        <fullName evidence="1">Uncharacterized protein</fullName>
    </submittedName>
</protein>
<organism evidence="1 2">
    <name type="scientific">Methanosalsum natronophilum</name>
    <dbReference type="NCBI Taxonomy" id="768733"/>
    <lineage>
        <taxon>Archaea</taxon>
        <taxon>Methanobacteriati</taxon>
        <taxon>Methanobacteriota</taxon>
        <taxon>Stenosarchaea group</taxon>
        <taxon>Methanomicrobia</taxon>
        <taxon>Methanosarcinales</taxon>
        <taxon>Methanosarcinaceae</taxon>
        <taxon>Methanosalsum</taxon>
    </lineage>
</organism>
<evidence type="ECO:0000313" key="1">
    <source>
        <dbReference type="EMBL" id="RQD81269.1"/>
    </source>
</evidence>
<dbReference type="InterPro" id="IPR011110">
    <property type="entry name" value="Reg_prop"/>
</dbReference>
<reference evidence="1 2" key="1">
    <citation type="submission" date="2018-08" db="EMBL/GenBank/DDBJ databases">
        <title>The metabolism and importance of syntrophic acetate oxidation coupled to methane or sulfide production in haloalkaline environments.</title>
        <authorList>
            <person name="Timmers P.H.A."/>
            <person name="Vavourakis C.D."/>
            <person name="Sorokin D.Y."/>
            <person name="Sinninghe Damste J.S."/>
            <person name="Muyzer G."/>
            <person name="Stams A.J.M."/>
            <person name="Plugge C.M."/>
        </authorList>
    </citation>
    <scope>NUCLEOTIDE SEQUENCE [LARGE SCALE GENOMIC DNA]</scope>
    <source>
        <strain evidence="1">MSAO_Arc3</strain>
    </source>
</reference>
<dbReference type="InterPro" id="IPR015943">
    <property type="entry name" value="WD40/YVTN_repeat-like_dom_sf"/>
</dbReference>
<dbReference type="Proteomes" id="UP000284763">
    <property type="component" value="Unassembled WGS sequence"/>
</dbReference>
<feature type="non-terminal residue" evidence="1">
    <location>
        <position position="415"/>
    </location>
</feature>
<evidence type="ECO:0000313" key="2">
    <source>
        <dbReference type="Proteomes" id="UP000284763"/>
    </source>
</evidence>
<gene>
    <name evidence="1" type="ORF">D5R95_08210</name>
</gene>
<sequence>HAYPDPVLDFDTDDAVQVFNVSEINDMPRAIAVDSDGYIWVGFYGSGELHKYEYTENGNLENVWIFSPEDSTIRFYEIKFAPNGNLFISSRSSTPSVSGDFGIWTFNESESNFSRETTFNPYSILIADDGTVYATAYSNSLHIRDKDTKEWSSVVVGGPQNRGIAFDDFGKIWISSTTFQSQIFGGTVVYSYNISDGTVGPTYNLLDGTVPVGIGKDPNGVMWVICRSDSLDQGYIEGFNPVTQEQIAAVQVGPRPYAYGDFTQTVLQEKLTVTKTAETSYNRTHFWDISKSVKTENNHIVEDDIAKIWLFTDGSGDETATWFVNVSYEGFNDSDFTVCGEITINNTGTLPANITSVMDKLAGSEINVNWVNETGGIVVFPYILGVGENLTGTYCVGVEDYLVGFNNISVTTERD</sequence>
<name>A0A424YQS3_9EURY</name>
<dbReference type="AlphaFoldDB" id="A0A424YQS3"/>
<comment type="caution">
    <text evidence="1">The sequence shown here is derived from an EMBL/GenBank/DDBJ whole genome shotgun (WGS) entry which is preliminary data.</text>
</comment>
<dbReference type="SUPFAM" id="SSF101898">
    <property type="entry name" value="NHL repeat"/>
    <property type="match status" value="1"/>
</dbReference>
<dbReference type="Pfam" id="PF07494">
    <property type="entry name" value="Reg_prop"/>
    <property type="match status" value="1"/>
</dbReference>
<feature type="non-terminal residue" evidence="1">
    <location>
        <position position="1"/>
    </location>
</feature>
<proteinExistence type="predicted"/>
<dbReference type="Gene3D" id="2.130.10.10">
    <property type="entry name" value="YVTN repeat-like/Quinoprotein amine dehydrogenase"/>
    <property type="match status" value="1"/>
</dbReference>